<reference evidence="1" key="1">
    <citation type="submission" date="2019-08" db="EMBL/GenBank/DDBJ databases">
        <authorList>
            <person name="Kucharzyk K."/>
            <person name="Murdoch R.W."/>
            <person name="Higgins S."/>
            <person name="Loffler F."/>
        </authorList>
    </citation>
    <scope>NUCLEOTIDE SEQUENCE</scope>
</reference>
<dbReference type="EMBL" id="VSSQ01041140">
    <property type="protein sequence ID" value="MPM94525.1"/>
    <property type="molecule type" value="Genomic_DNA"/>
</dbReference>
<gene>
    <name evidence="1" type="ORF">SDC9_141671</name>
</gene>
<accession>A0A645DYX2</accession>
<evidence type="ECO:0000313" key="1">
    <source>
        <dbReference type="EMBL" id="MPM94525.1"/>
    </source>
</evidence>
<name>A0A645DYX2_9ZZZZ</name>
<sequence>MAARAASSRTYWSFRSSATVSSVRKSSSNASIASTTRPFNSIRLVCRRFRTMLPPKLKLLHTRTLIPAVNPTERLRSWLLRMPMHRLHSVELLLLIRMTPNIRCPSRASPYCSSRIVQSCALTTSVTASITSTCGTGFQLAVAAGVGISAISSRWTNFPSGIINPIFLPHFPVPAFTPVFVSAFRTGERSFARQEHTFLNRLLCRNRQKLKPSK</sequence>
<proteinExistence type="predicted"/>
<comment type="caution">
    <text evidence="1">The sequence shown here is derived from an EMBL/GenBank/DDBJ whole genome shotgun (WGS) entry which is preliminary data.</text>
</comment>
<protein>
    <submittedName>
        <fullName evidence="1">Uncharacterized protein</fullName>
    </submittedName>
</protein>
<organism evidence="1">
    <name type="scientific">bioreactor metagenome</name>
    <dbReference type="NCBI Taxonomy" id="1076179"/>
    <lineage>
        <taxon>unclassified sequences</taxon>
        <taxon>metagenomes</taxon>
        <taxon>ecological metagenomes</taxon>
    </lineage>
</organism>
<dbReference type="AlphaFoldDB" id="A0A645DYX2"/>